<evidence type="ECO:0000313" key="3">
    <source>
        <dbReference type="EMBL" id="KAJ3482883.1"/>
    </source>
</evidence>
<dbReference type="InterPro" id="IPR000210">
    <property type="entry name" value="BTB/POZ_dom"/>
</dbReference>
<accession>A0AAD5V0G1</accession>
<dbReference type="Pfam" id="PF00651">
    <property type="entry name" value="BTB"/>
    <property type="match status" value="2"/>
</dbReference>
<name>A0AAD5V0G1_9APHY</name>
<organism evidence="3 4">
    <name type="scientific">Meripilus lineatus</name>
    <dbReference type="NCBI Taxonomy" id="2056292"/>
    <lineage>
        <taxon>Eukaryota</taxon>
        <taxon>Fungi</taxon>
        <taxon>Dikarya</taxon>
        <taxon>Basidiomycota</taxon>
        <taxon>Agaricomycotina</taxon>
        <taxon>Agaricomycetes</taxon>
        <taxon>Polyporales</taxon>
        <taxon>Meripilaceae</taxon>
        <taxon>Meripilus</taxon>
    </lineage>
</organism>
<feature type="region of interest" description="Disordered" evidence="1">
    <location>
        <begin position="449"/>
        <end position="469"/>
    </location>
</feature>
<sequence>MASIAASESPFDENKSSDVIIRTQDGVKFYVHRFILSLVSPFFSQMFNLDQSPSTDNEPQEQPVVDVSESSRVIDTILRMCYPVAEPELSSLPSLVDCLVATSKYEMDFVMRKLKRPLRNFLKSVPLRVYALACQYALEDIAKEATPKWRHQITSSLNKALMDTHWSGTVAGRCYTEEMKDISSGMYYRLLQYMSSGKLPRSFTKPYNSQPVVSNHLEDYDREPHLRLGSATDVFLVSIDGVKLPAHQAIIWAASVTFEELLHSTESPEGLPEIHLPYAADILVVVLHACYPGGMMLDNRLTLPDLAHLLSAAKEFELCVLEEMVKQRLLGFVKSDPLELYFRAASLGWEEGAREAAMQTCRLSDHLPYAPVMETMPARYYHSLLKFRHRCRSALAGCVQAVVSQDDKGDILDGKLWTGWLRDELEGTAPELVLAIAATAPPNAESYEALRRSNPSPWGQTSTNPPMPKPSQRLVAFGALEKEIKSAYAKVSTTSDARRHLFTQTKVELKLT</sequence>
<dbReference type="CDD" id="cd18186">
    <property type="entry name" value="BTB_POZ_ZBTB_KLHL-like"/>
    <property type="match status" value="2"/>
</dbReference>
<dbReference type="Gene3D" id="3.30.710.10">
    <property type="entry name" value="Potassium Channel Kv1.1, Chain A"/>
    <property type="match status" value="2"/>
</dbReference>
<dbReference type="PROSITE" id="PS50097">
    <property type="entry name" value="BTB"/>
    <property type="match status" value="2"/>
</dbReference>
<dbReference type="AlphaFoldDB" id="A0AAD5V0G1"/>
<reference evidence="3" key="1">
    <citation type="submission" date="2022-07" db="EMBL/GenBank/DDBJ databases">
        <title>Genome Sequence of Physisporinus lineatus.</title>
        <authorList>
            <person name="Buettner E."/>
        </authorList>
    </citation>
    <scope>NUCLEOTIDE SEQUENCE</scope>
    <source>
        <strain evidence="3">VT162</strain>
    </source>
</reference>
<comment type="caution">
    <text evidence="3">The sequence shown here is derived from an EMBL/GenBank/DDBJ whole genome shotgun (WGS) entry which is preliminary data.</text>
</comment>
<dbReference type="EMBL" id="JANAWD010000252">
    <property type="protein sequence ID" value="KAJ3482883.1"/>
    <property type="molecule type" value="Genomic_DNA"/>
</dbReference>
<feature type="domain" description="BTB" evidence="2">
    <location>
        <begin position="232"/>
        <end position="299"/>
    </location>
</feature>
<evidence type="ECO:0000256" key="1">
    <source>
        <dbReference type="SAM" id="MobiDB-lite"/>
    </source>
</evidence>
<proteinExistence type="predicted"/>
<dbReference type="Proteomes" id="UP001212997">
    <property type="component" value="Unassembled WGS sequence"/>
</dbReference>
<gene>
    <name evidence="3" type="ORF">NLI96_g6676</name>
</gene>
<feature type="compositionally biased region" description="Polar residues" evidence="1">
    <location>
        <begin position="453"/>
        <end position="464"/>
    </location>
</feature>
<protein>
    <recommendedName>
        <fullName evidence="2">BTB domain-containing protein</fullName>
    </recommendedName>
</protein>
<evidence type="ECO:0000313" key="4">
    <source>
        <dbReference type="Proteomes" id="UP001212997"/>
    </source>
</evidence>
<feature type="domain" description="BTB" evidence="2">
    <location>
        <begin position="17"/>
        <end position="82"/>
    </location>
</feature>
<dbReference type="InterPro" id="IPR044714">
    <property type="entry name" value="AtSIBP1-like"/>
</dbReference>
<dbReference type="InterPro" id="IPR011333">
    <property type="entry name" value="SKP1/BTB/POZ_sf"/>
</dbReference>
<dbReference type="SMART" id="SM00225">
    <property type="entry name" value="BTB"/>
    <property type="match status" value="2"/>
</dbReference>
<keyword evidence="4" id="KW-1185">Reference proteome</keyword>
<evidence type="ECO:0000259" key="2">
    <source>
        <dbReference type="PROSITE" id="PS50097"/>
    </source>
</evidence>
<dbReference type="SUPFAM" id="SSF54695">
    <property type="entry name" value="POZ domain"/>
    <property type="match status" value="2"/>
</dbReference>
<dbReference type="PANTHER" id="PTHR46672">
    <property type="entry name" value="OS08G0495500 PROTEIN-RELATED"/>
    <property type="match status" value="1"/>
</dbReference>